<comment type="subcellular location">
    <subcellularLocation>
        <location evidence="13">Cytoplasm</location>
    </subcellularLocation>
</comment>
<evidence type="ECO:0000256" key="7">
    <source>
        <dbReference type="ARBA" id="ARBA00022697"/>
    </source>
</evidence>
<dbReference type="SUPFAM" id="SSF55060">
    <property type="entry name" value="GHMP Kinase, C-terminal domain"/>
    <property type="match status" value="1"/>
</dbReference>
<gene>
    <name evidence="13" type="primary">thrB</name>
    <name evidence="15" type="ORF">SAMN00017477_0713</name>
</gene>
<evidence type="ECO:0000256" key="1">
    <source>
        <dbReference type="ARBA" id="ARBA00005015"/>
    </source>
</evidence>
<sequence length="276" mass="30257">MLVRVPATSANIGPGYDSFGMAFNIYNEFEFKLGKLKESSLISKSFKFYFKKLGLDCPEVDISGVSEVPRSRGLGSSATCIVAGLMAANEYNGSKLDKYELLKLATELEGHPDNVAAAIFGGHTIAFGDTVVKVEVSEKLKFYALVPNFEMSTEVSRTLVAKTLSTSEAVQNIAGAAMITNALRLGDFELLKSAPEDTIHQQKRFENIDEYESVKEIFNGENSKLFLSGSGSTILLVGKAETDFSKEFKKLSKLKNNWKVFDCEVDNEGAKVYGTF</sequence>
<evidence type="ECO:0000256" key="2">
    <source>
        <dbReference type="ARBA" id="ARBA00007370"/>
    </source>
</evidence>
<name>A0A1W1UUS1_PEPAS</name>
<reference evidence="16" key="1">
    <citation type="submission" date="2017-04" db="EMBL/GenBank/DDBJ databases">
        <authorList>
            <person name="Varghese N."/>
            <person name="Submissions S."/>
        </authorList>
    </citation>
    <scope>NUCLEOTIDE SEQUENCE [LARGE SCALE GENOMIC DNA]</scope>
    <source>
        <strain evidence="16">DSM 20463</strain>
    </source>
</reference>
<comment type="catalytic activity">
    <reaction evidence="11 13">
        <text>L-homoserine + ATP = O-phospho-L-homoserine + ADP + H(+)</text>
        <dbReference type="Rhea" id="RHEA:13985"/>
        <dbReference type="ChEBI" id="CHEBI:15378"/>
        <dbReference type="ChEBI" id="CHEBI:30616"/>
        <dbReference type="ChEBI" id="CHEBI:57476"/>
        <dbReference type="ChEBI" id="CHEBI:57590"/>
        <dbReference type="ChEBI" id="CHEBI:456216"/>
        <dbReference type="EC" id="2.7.1.39"/>
    </reaction>
</comment>
<keyword evidence="6 13" id="KW-0808">Transferase</keyword>
<dbReference type="UniPathway" id="UPA00050">
    <property type="reaction ID" value="UER00064"/>
</dbReference>
<dbReference type="EC" id="2.7.1.39" evidence="3 13"/>
<keyword evidence="10 13" id="KW-0067">ATP-binding</keyword>
<evidence type="ECO:0000313" key="15">
    <source>
        <dbReference type="EMBL" id="SMB84837.1"/>
    </source>
</evidence>
<dbReference type="PANTHER" id="PTHR20861:SF1">
    <property type="entry name" value="HOMOSERINE KINASE"/>
    <property type="match status" value="1"/>
</dbReference>
<evidence type="ECO:0000256" key="12">
    <source>
        <dbReference type="ARBA" id="ARBA00049954"/>
    </source>
</evidence>
<keyword evidence="5 13" id="KW-0028">Amino-acid biosynthesis</keyword>
<evidence type="ECO:0000256" key="6">
    <source>
        <dbReference type="ARBA" id="ARBA00022679"/>
    </source>
</evidence>
<dbReference type="RefSeq" id="WP_084230366.1">
    <property type="nucleotide sequence ID" value="NZ_FWWR01000009.1"/>
</dbReference>
<dbReference type="Proteomes" id="UP000192368">
    <property type="component" value="Unassembled WGS sequence"/>
</dbReference>
<protein>
    <recommendedName>
        <fullName evidence="4 13">Homoserine kinase</fullName>
        <shortName evidence="13">HK</shortName>
        <shortName evidence="13">HSK</shortName>
        <ecNumber evidence="3 13">2.7.1.39</ecNumber>
    </recommendedName>
</protein>
<proteinExistence type="inferred from homology"/>
<dbReference type="AlphaFoldDB" id="A0A1W1UUS1"/>
<keyword evidence="13" id="KW-0963">Cytoplasm</keyword>
<evidence type="ECO:0000256" key="13">
    <source>
        <dbReference type="HAMAP-Rule" id="MF_00384"/>
    </source>
</evidence>
<dbReference type="SUPFAM" id="SSF54211">
    <property type="entry name" value="Ribosomal protein S5 domain 2-like"/>
    <property type="match status" value="1"/>
</dbReference>
<comment type="function">
    <text evidence="12 13">Catalyzes the ATP-dependent phosphorylation of L-homoserine to L-homoserine phosphate.</text>
</comment>
<dbReference type="InterPro" id="IPR036554">
    <property type="entry name" value="GHMP_kinase_C_sf"/>
</dbReference>
<dbReference type="InterPro" id="IPR020568">
    <property type="entry name" value="Ribosomal_Su5_D2-typ_SF"/>
</dbReference>
<dbReference type="PIRSF" id="PIRSF000676">
    <property type="entry name" value="Homoser_kin"/>
    <property type="match status" value="1"/>
</dbReference>
<evidence type="ECO:0000256" key="3">
    <source>
        <dbReference type="ARBA" id="ARBA00012078"/>
    </source>
</evidence>
<dbReference type="STRING" id="573058.SAMN00017477_0713"/>
<evidence type="ECO:0000256" key="10">
    <source>
        <dbReference type="ARBA" id="ARBA00022840"/>
    </source>
</evidence>
<accession>A0A1W1UUS1</accession>
<dbReference type="Pfam" id="PF00288">
    <property type="entry name" value="GHMP_kinases_N"/>
    <property type="match status" value="1"/>
</dbReference>
<dbReference type="OrthoDB" id="9769912at2"/>
<evidence type="ECO:0000256" key="4">
    <source>
        <dbReference type="ARBA" id="ARBA00017858"/>
    </source>
</evidence>
<dbReference type="Gene3D" id="3.30.230.10">
    <property type="match status" value="1"/>
</dbReference>
<keyword evidence="9 13" id="KW-0418">Kinase</keyword>
<dbReference type="EMBL" id="FWWR01000009">
    <property type="protein sequence ID" value="SMB84837.1"/>
    <property type="molecule type" value="Genomic_DNA"/>
</dbReference>
<evidence type="ECO:0000256" key="5">
    <source>
        <dbReference type="ARBA" id="ARBA00022605"/>
    </source>
</evidence>
<evidence type="ECO:0000256" key="11">
    <source>
        <dbReference type="ARBA" id="ARBA00049375"/>
    </source>
</evidence>
<dbReference type="InterPro" id="IPR006203">
    <property type="entry name" value="GHMP_knse_ATP-bd_CS"/>
</dbReference>
<dbReference type="PROSITE" id="PS00627">
    <property type="entry name" value="GHMP_KINASES_ATP"/>
    <property type="match status" value="1"/>
</dbReference>
<dbReference type="GO" id="GO:0009088">
    <property type="term" value="P:threonine biosynthetic process"/>
    <property type="evidence" value="ECO:0007669"/>
    <property type="project" value="UniProtKB-UniRule"/>
</dbReference>
<dbReference type="HAMAP" id="MF_00384">
    <property type="entry name" value="Homoser_kinase"/>
    <property type="match status" value="1"/>
</dbReference>
<evidence type="ECO:0000259" key="14">
    <source>
        <dbReference type="Pfam" id="PF00288"/>
    </source>
</evidence>
<evidence type="ECO:0000313" key="16">
    <source>
        <dbReference type="Proteomes" id="UP000192368"/>
    </source>
</evidence>
<dbReference type="GO" id="GO:0004413">
    <property type="term" value="F:homoserine kinase activity"/>
    <property type="evidence" value="ECO:0007669"/>
    <property type="project" value="UniProtKB-UniRule"/>
</dbReference>
<dbReference type="InterPro" id="IPR000870">
    <property type="entry name" value="Homoserine_kinase"/>
</dbReference>
<keyword evidence="8 13" id="KW-0547">Nucleotide-binding</keyword>
<dbReference type="InterPro" id="IPR014721">
    <property type="entry name" value="Ribsml_uS5_D2-typ_fold_subgr"/>
</dbReference>
<comment type="pathway">
    <text evidence="1 13">Amino-acid biosynthesis; L-threonine biosynthesis; L-threonine from L-aspartate: step 4/5.</text>
</comment>
<dbReference type="GO" id="GO:0005737">
    <property type="term" value="C:cytoplasm"/>
    <property type="evidence" value="ECO:0007669"/>
    <property type="project" value="UniProtKB-SubCell"/>
</dbReference>
<keyword evidence="16" id="KW-1185">Reference proteome</keyword>
<dbReference type="GO" id="GO:0005524">
    <property type="term" value="F:ATP binding"/>
    <property type="evidence" value="ECO:0007669"/>
    <property type="project" value="UniProtKB-UniRule"/>
</dbReference>
<dbReference type="PRINTS" id="PR00958">
    <property type="entry name" value="HOMSERKINASE"/>
</dbReference>
<evidence type="ECO:0000256" key="9">
    <source>
        <dbReference type="ARBA" id="ARBA00022777"/>
    </source>
</evidence>
<feature type="binding site" evidence="13">
    <location>
        <begin position="69"/>
        <end position="79"/>
    </location>
    <ligand>
        <name>ATP</name>
        <dbReference type="ChEBI" id="CHEBI:30616"/>
    </ligand>
</feature>
<dbReference type="Gene3D" id="3.30.70.890">
    <property type="entry name" value="GHMP kinase, C-terminal domain"/>
    <property type="match status" value="1"/>
</dbReference>
<organism evidence="15 16">
    <name type="scientific">Peptoniphilus asaccharolyticus DSM 20463</name>
    <dbReference type="NCBI Taxonomy" id="573058"/>
    <lineage>
        <taxon>Bacteria</taxon>
        <taxon>Bacillati</taxon>
        <taxon>Bacillota</taxon>
        <taxon>Tissierellia</taxon>
        <taxon>Tissierellales</taxon>
        <taxon>Peptoniphilaceae</taxon>
        <taxon>Peptoniphilus</taxon>
    </lineage>
</organism>
<feature type="domain" description="GHMP kinase N-terminal" evidence="14">
    <location>
        <begin position="41"/>
        <end position="122"/>
    </location>
</feature>
<evidence type="ECO:0000256" key="8">
    <source>
        <dbReference type="ARBA" id="ARBA00022741"/>
    </source>
</evidence>
<comment type="similarity">
    <text evidence="2 13">Belongs to the GHMP kinase family. Homoserine kinase subfamily.</text>
</comment>
<keyword evidence="7 13" id="KW-0791">Threonine biosynthesis</keyword>
<dbReference type="InterPro" id="IPR006204">
    <property type="entry name" value="GHMP_kinase_N_dom"/>
</dbReference>
<dbReference type="PANTHER" id="PTHR20861">
    <property type="entry name" value="HOMOSERINE/4-DIPHOSPHOCYTIDYL-2-C-METHYL-D-ERYTHRITOL KINASE"/>
    <property type="match status" value="1"/>
</dbReference>